<evidence type="ECO:0000313" key="3">
    <source>
        <dbReference type="Proteomes" id="UP001497516"/>
    </source>
</evidence>
<accession>A0AAV2GFK1</accession>
<dbReference type="PROSITE" id="PS50181">
    <property type="entry name" value="FBOX"/>
    <property type="match status" value="1"/>
</dbReference>
<protein>
    <recommendedName>
        <fullName evidence="1">F-box domain-containing protein</fullName>
    </recommendedName>
</protein>
<evidence type="ECO:0000259" key="1">
    <source>
        <dbReference type="PROSITE" id="PS50181"/>
    </source>
</evidence>
<dbReference type="SUPFAM" id="SSF81383">
    <property type="entry name" value="F-box domain"/>
    <property type="match status" value="1"/>
</dbReference>
<sequence>MAAAAATSITDLPEPLVLRILSDLPFPTVAKICTTSRRLYSAWNQIPHLHSVADTWASRVSQDTPKI</sequence>
<proteinExistence type="predicted"/>
<keyword evidence="3" id="KW-1185">Reference proteome</keyword>
<name>A0AAV2GFK1_9ROSI</name>
<reference evidence="2 3" key="1">
    <citation type="submission" date="2024-04" db="EMBL/GenBank/DDBJ databases">
        <authorList>
            <person name="Fracassetti M."/>
        </authorList>
    </citation>
    <scope>NUCLEOTIDE SEQUENCE [LARGE SCALE GENOMIC DNA]</scope>
</reference>
<evidence type="ECO:0000313" key="2">
    <source>
        <dbReference type="EMBL" id="CAL1409017.1"/>
    </source>
</evidence>
<feature type="domain" description="F-box" evidence="1">
    <location>
        <begin position="6"/>
        <end position="59"/>
    </location>
</feature>
<organism evidence="2 3">
    <name type="scientific">Linum trigynum</name>
    <dbReference type="NCBI Taxonomy" id="586398"/>
    <lineage>
        <taxon>Eukaryota</taxon>
        <taxon>Viridiplantae</taxon>
        <taxon>Streptophyta</taxon>
        <taxon>Embryophyta</taxon>
        <taxon>Tracheophyta</taxon>
        <taxon>Spermatophyta</taxon>
        <taxon>Magnoliopsida</taxon>
        <taxon>eudicotyledons</taxon>
        <taxon>Gunneridae</taxon>
        <taxon>Pentapetalae</taxon>
        <taxon>rosids</taxon>
        <taxon>fabids</taxon>
        <taxon>Malpighiales</taxon>
        <taxon>Linaceae</taxon>
        <taxon>Linum</taxon>
    </lineage>
</organism>
<dbReference type="InterPro" id="IPR001810">
    <property type="entry name" value="F-box_dom"/>
</dbReference>
<dbReference type="Proteomes" id="UP001497516">
    <property type="component" value="Chromosome 8"/>
</dbReference>
<dbReference type="InterPro" id="IPR036047">
    <property type="entry name" value="F-box-like_dom_sf"/>
</dbReference>
<gene>
    <name evidence="2" type="ORF">LTRI10_LOCUS48560</name>
</gene>
<dbReference type="Pfam" id="PF00646">
    <property type="entry name" value="F-box"/>
    <property type="match status" value="1"/>
</dbReference>
<dbReference type="EMBL" id="OZ034821">
    <property type="protein sequence ID" value="CAL1409017.1"/>
    <property type="molecule type" value="Genomic_DNA"/>
</dbReference>
<dbReference type="AlphaFoldDB" id="A0AAV2GFK1"/>